<dbReference type="AlphaFoldDB" id="A0A931DRH6"/>
<protein>
    <submittedName>
        <fullName evidence="7">5-methylthioadenosine/S-adenosylhomocysteine deaminase</fullName>
        <ecNumber evidence="7">3.5.4.28</ecNumber>
        <ecNumber evidence="7">3.5.4.31</ecNumber>
    </submittedName>
</protein>
<keyword evidence="2 7" id="KW-0378">Hydrolase</keyword>
<reference evidence="7" key="1">
    <citation type="submission" date="2020-11" db="EMBL/GenBank/DDBJ databases">
        <title>Sequencing the genomes of 1000 actinobacteria strains.</title>
        <authorList>
            <person name="Klenk H.-P."/>
        </authorList>
    </citation>
    <scope>NUCLEOTIDE SEQUENCE</scope>
    <source>
        <strain evidence="7">DSM 43175</strain>
    </source>
</reference>
<keyword evidence="8" id="KW-1185">Reference proteome</keyword>
<proteinExistence type="predicted"/>
<feature type="domain" description="Amidohydrolase-related" evidence="5">
    <location>
        <begin position="84"/>
        <end position="439"/>
    </location>
</feature>
<dbReference type="Proteomes" id="UP000614047">
    <property type="component" value="Unassembled WGS sequence"/>
</dbReference>
<evidence type="ECO:0000256" key="2">
    <source>
        <dbReference type="ARBA" id="ARBA00022801"/>
    </source>
</evidence>
<feature type="compositionally biased region" description="Low complexity" evidence="4">
    <location>
        <begin position="491"/>
        <end position="504"/>
    </location>
</feature>
<name>A0A931DRH6_9ACTN</name>
<dbReference type="InterPro" id="IPR011059">
    <property type="entry name" value="Metal-dep_hydrolase_composite"/>
</dbReference>
<feature type="region of interest" description="Disordered" evidence="4">
    <location>
        <begin position="476"/>
        <end position="510"/>
    </location>
</feature>
<feature type="region of interest" description="Disordered" evidence="4">
    <location>
        <begin position="1"/>
        <end position="26"/>
    </location>
</feature>
<dbReference type="SUPFAM" id="SSF51556">
    <property type="entry name" value="Metallo-dependent hydrolases"/>
    <property type="match status" value="1"/>
</dbReference>
<dbReference type="PANTHER" id="PTHR43794">
    <property type="entry name" value="AMINOHYDROLASE SSNA-RELATED"/>
    <property type="match status" value="1"/>
</dbReference>
<feature type="domain" description="Aminodeoxyfutalosine deaminase/Imidazolonepropionase-like composite" evidence="6">
    <location>
        <begin position="52"/>
        <end position="74"/>
    </location>
</feature>
<dbReference type="RefSeq" id="WP_197014655.1">
    <property type="nucleotide sequence ID" value="NZ_BAABES010000009.1"/>
</dbReference>
<dbReference type="Pfam" id="PF22039">
    <property type="entry name" value="HUTI_composite_bact"/>
    <property type="match status" value="1"/>
</dbReference>
<dbReference type="InterPro" id="IPR006680">
    <property type="entry name" value="Amidohydro-rel"/>
</dbReference>
<keyword evidence="3" id="KW-0862">Zinc</keyword>
<evidence type="ECO:0000259" key="5">
    <source>
        <dbReference type="Pfam" id="PF01979"/>
    </source>
</evidence>
<dbReference type="EMBL" id="JADOUA010000001">
    <property type="protein sequence ID" value="MBG6092476.1"/>
    <property type="molecule type" value="Genomic_DNA"/>
</dbReference>
<organism evidence="7 8">
    <name type="scientific">Actinomadura viridis</name>
    <dbReference type="NCBI Taxonomy" id="58110"/>
    <lineage>
        <taxon>Bacteria</taxon>
        <taxon>Bacillati</taxon>
        <taxon>Actinomycetota</taxon>
        <taxon>Actinomycetes</taxon>
        <taxon>Streptosporangiales</taxon>
        <taxon>Thermomonosporaceae</taxon>
        <taxon>Actinomadura</taxon>
    </lineage>
</organism>
<keyword evidence="1" id="KW-0479">Metal-binding</keyword>
<dbReference type="GO" id="GO:0090614">
    <property type="term" value="F:5'-methylthioadenosine deaminase activity"/>
    <property type="evidence" value="ECO:0007669"/>
    <property type="project" value="UniProtKB-EC"/>
</dbReference>
<dbReference type="InterPro" id="IPR050287">
    <property type="entry name" value="MTA/SAH_deaminase"/>
</dbReference>
<accession>A0A931DRH6</accession>
<evidence type="ECO:0000313" key="8">
    <source>
        <dbReference type="Proteomes" id="UP000614047"/>
    </source>
</evidence>
<evidence type="ECO:0000259" key="6">
    <source>
        <dbReference type="Pfam" id="PF22039"/>
    </source>
</evidence>
<dbReference type="Gene3D" id="2.30.40.10">
    <property type="entry name" value="Urease, subunit C, domain 1"/>
    <property type="match status" value="1"/>
</dbReference>
<dbReference type="PANTHER" id="PTHR43794:SF11">
    <property type="entry name" value="AMIDOHYDROLASE-RELATED DOMAIN-CONTAINING PROTEIN"/>
    <property type="match status" value="1"/>
</dbReference>
<feature type="compositionally biased region" description="Pro residues" evidence="4">
    <location>
        <begin position="7"/>
        <end position="19"/>
    </location>
</feature>
<dbReference type="InterPro" id="IPR032466">
    <property type="entry name" value="Metal_Hydrolase"/>
</dbReference>
<sequence>MTTEPTTPEPTTPDLPTPEPAGMAAGPADLLVTGGTVVTMNERREVLTGATIAVAGGRIAAIGTAADLRARHPGTPELDARGCVVVPGLVNAHQHLTVDPLIRSVIPDDLPAQEAIFGWAVPLHALVSGDDDELSAALTATESLLRGVTTVLEPGTVAHPERVAAGLLAAGIRGRVGGWGWDAPDVPFGLPAAEALARQEEIVRALPATGPVTGWVTLVGHDLVTDELFTGAAELAARLGTHLTFHMSPGPADAEAYLERTGARPLVHLHRLGVLGPRVLLGHAVWLDDAEVEAVLATRTAVASCPGAYTRLGQGYTRAGRHGELVRRGGRVALGCDSHNAGDAPDVLRAAGLLAALENDRGAWPLRAAEAFELATRAGAEAAGLGDLTGSLEPGKAADLAVLDTRDPSWAPAGDLATHLVWGAPSHTVRDVVVDGKVVVRDRRVTTVDTDALRAEAAHRSAALLRAAGLEVPSRWPVLPAESSGPPPALPRSSTSLPSSPTSLADRKDH</sequence>
<gene>
    <name evidence="7" type="ORF">IW256_006589</name>
</gene>
<dbReference type="GO" id="GO:0050270">
    <property type="term" value="F:S-adenosylhomocysteine deaminase activity"/>
    <property type="evidence" value="ECO:0007669"/>
    <property type="project" value="UniProtKB-EC"/>
</dbReference>
<evidence type="ECO:0000256" key="4">
    <source>
        <dbReference type="SAM" id="MobiDB-lite"/>
    </source>
</evidence>
<dbReference type="GO" id="GO:0046872">
    <property type="term" value="F:metal ion binding"/>
    <property type="evidence" value="ECO:0007669"/>
    <property type="project" value="UniProtKB-KW"/>
</dbReference>
<evidence type="ECO:0000313" key="7">
    <source>
        <dbReference type="EMBL" id="MBG6092476.1"/>
    </source>
</evidence>
<dbReference type="EC" id="3.5.4.31" evidence="7"/>
<dbReference type="Gene3D" id="3.20.20.140">
    <property type="entry name" value="Metal-dependent hydrolases"/>
    <property type="match status" value="1"/>
</dbReference>
<evidence type="ECO:0000256" key="1">
    <source>
        <dbReference type="ARBA" id="ARBA00022723"/>
    </source>
</evidence>
<dbReference type="InterPro" id="IPR054418">
    <property type="entry name" value="MQNX/HUTI_composite_N"/>
</dbReference>
<dbReference type="EC" id="3.5.4.28" evidence="7"/>
<dbReference type="Pfam" id="PF01979">
    <property type="entry name" value="Amidohydro_1"/>
    <property type="match status" value="1"/>
</dbReference>
<evidence type="ECO:0000256" key="3">
    <source>
        <dbReference type="ARBA" id="ARBA00022833"/>
    </source>
</evidence>
<comment type="caution">
    <text evidence="7">The sequence shown here is derived from an EMBL/GenBank/DDBJ whole genome shotgun (WGS) entry which is preliminary data.</text>
</comment>
<dbReference type="SUPFAM" id="SSF51338">
    <property type="entry name" value="Composite domain of metallo-dependent hydrolases"/>
    <property type="match status" value="1"/>
</dbReference>